<reference evidence="4 5" key="1">
    <citation type="submission" date="2019-07" db="EMBL/GenBank/DDBJ databases">
        <title>The pathways for chlorine oxyanion respiration interact through the shared metabolite chlorate.</title>
        <authorList>
            <person name="Barnum T.P."/>
            <person name="Cheng Y."/>
            <person name="Hill K.A."/>
            <person name="Lucas L.N."/>
            <person name="Carlson H.K."/>
            <person name="Coates J.D."/>
        </authorList>
    </citation>
    <scope>NUCLEOTIDE SEQUENCE [LARGE SCALE GENOMIC DNA]</scope>
    <source>
        <strain evidence="4 5">SFB-1</strain>
    </source>
</reference>
<dbReference type="EMBL" id="VMNI01000007">
    <property type="protein sequence ID" value="TVO77544.1"/>
    <property type="molecule type" value="Genomic_DNA"/>
</dbReference>
<proteinExistence type="predicted"/>
<dbReference type="SUPFAM" id="SSF141868">
    <property type="entry name" value="EAL domain-like"/>
    <property type="match status" value="1"/>
</dbReference>
<accession>A0A557SJF2</accession>
<dbReference type="PROSITE" id="PS50112">
    <property type="entry name" value="PAS"/>
    <property type="match status" value="1"/>
</dbReference>
<dbReference type="CDD" id="cd01948">
    <property type="entry name" value="EAL"/>
    <property type="match status" value="1"/>
</dbReference>
<dbReference type="SMART" id="SM00091">
    <property type="entry name" value="PAS"/>
    <property type="match status" value="1"/>
</dbReference>
<dbReference type="SMART" id="SM00267">
    <property type="entry name" value="GGDEF"/>
    <property type="match status" value="1"/>
</dbReference>
<dbReference type="NCBIfam" id="TIGR00254">
    <property type="entry name" value="GGDEF"/>
    <property type="match status" value="1"/>
</dbReference>
<dbReference type="Gene3D" id="3.30.450.20">
    <property type="entry name" value="PAS domain"/>
    <property type="match status" value="1"/>
</dbReference>
<dbReference type="SUPFAM" id="SSF55785">
    <property type="entry name" value="PYP-like sensor domain (PAS domain)"/>
    <property type="match status" value="1"/>
</dbReference>
<dbReference type="SMART" id="SM00052">
    <property type="entry name" value="EAL"/>
    <property type="match status" value="1"/>
</dbReference>
<dbReference type="InterPro" id="IPR029787">
    <property type="entry name" value="Nucleotide_cyclase"/>
</dbReference>
<dbReference type="InterPro" id="IPR035965">
    <property type="entry name" value="PAS-like_dom_sf"/>
</dbReference>
<comment type="caution">
    <text evidence="4">The sequence shown here is derived from an EMBL/GenBank/DDBJ whole genome shotgun (WGS) entry which is preliminary data.</text>
</comment>
<evidence type="ECO:0000259" key="2">
    <source>
        <dbReference type="PROSITE" id="PS50883"/>
    </source>
</evidence>
<evidence type="ECO:0000313" key="5">
    <source>
        <dbReference type="Proteomes" id="UP000318349"/>
    </source>
</evidence>
<dbReference type="SUPFAM" id="SSF55073">
    <property type="entry name" value="Nucleotide cyclase"/>
    <property type="match status" value="1"/>
</dbReference>
<sequence length="992" mass="108320">MSALPSCLLLTVRIPANTVSPRASVSCFWSAAASSAANESGTSRSNSNCTSRRALDRVIGTTGLGTWFVYQREKLGQLYRRPSEFALEARIWICAAGCRCHTQARHRADGSACRSPVGGRFQPFEGFFCRMLDFLERLYQIPIFHFSTQLEWLAGGPSCAIPSSIHRRPAGVLQSACVRQPNRWSPLKEALARDTAYLHPYWCELNQEEVIDGSDEFFRIHGASAGIDALWPHAPALRLAIDTVRREGRPSQLAHAAVAHDHTRVSRVLVLPGTAQSVFIAGVPAAQTRSQGRALSRWRSDFADVVSAPRPQQQRIGDCLALLVAHSGASHASIVESVSTGYRSVHCACATVGRCDDCIAPVTLPLERFSSAGETSVTSLADGTQALIHPLGGPKEPLCARALVLHPLDVSRRAAIERMASMVGNWIGNILRAADAMRAAQQRDRLYAEVVRAMSDAVLVIDDDFRVRQSNAAAANLLGARPETITGADVRDLIQVSANDGEIVAWASLARPGDTSRIEPIACALPHRGGVAMIKGSCARLGEANDSDASAGTLVLVLRDVSHEVETMRRAEWAATHDALTGLHNRVGFERRMSPVDTSGQLICLDLDRFKVINDSCGHAAGDQVLRAIATIIRRHIRRLDVPARIGGDEFFVALPQCPENVALKIAEAIRADVEQYAYHDERGEAYRVSCSIGICAYHDHDSLQRARADADAAMYSAKRSGKNRVVAFERSPQAMARSSDVHWAHRIERAIDEDRIELWRQPIFDLQDNRAKGYEVLVRMRDDNGALVLPSEFIPPAERFDLIGALDRHIVSRIARHFSDVLNGGRYVSINLSGRSAADLGLAAWITNCFEQADVHPHQICIELTETATAVDPTDVLTLMQTLRRAGFCIALDDLGSGVASFATLRDLPVDIVKLDGGYVRGVAQDKRAQEIVQAVVQVARSHGIETVAEWIEDEATLSWVSQAGITRGQGFYLGVPEPIILENAVDRLCP</sequence>
<name>A0A557SJF2_9RHOO</name>
<dbReference type="Pfam" id="PF00563">
    <property type="entry name" value="EAL"/>
    <property type="match status" value="1"/>
</dbReference>
<protein>
    <submittedName>
        <fullName evidence="4">EAL domain-containing protein</fullName>
    </submittedName>
</protein>
<dbReference type="InterPro" id="IPR035919">
    <property type="entry name" value="EAL_sf"/>
</dbReference>
<evidence type="ECO:0000259" key="3">
    <source>
        <dbReference type="PROSITE" id="PS50887"/>
    </source>
</evidence>
<dbReference type="GO" id="GO:0003824">
    <property type="term" value="F:catalytic activity"/>
    <property type="evidence" value="ECO:0007669"/>
    <property type="project" value="UniProtKB-ARBA"/>
</dbReference>
<dbReference type="PANTHER" id="PTHR44757">
    <property type="entry name" value="DIGUANYLATE CYCLASE DGCP"/>
    <property type="match status" value="1"/>
</dbReference>
<dbReference type="FunFam" id="3.30.70.270:FF:000001">
    <property type="entry name" value="Diguanylate cyclase domain protein"/>
    <property type="match status" value="1"/>
</dbReference>
<dbReference type="InterPro" id="IPR013656">
    <property type="entry name" value="PAS_4"/>
</dbReference>
<dbReference type="InterPro" id="IPR001633">
    <property type="entry name" value="EAL_dom"/>
</dbReference>
<dbReference type="PROSITE" id="PS50883">
    <property type="entry name" value="EAL"/>
    <property type="match status" value="1"/>
</dbReference>
<dbReference type="Gene3D" id="3.20.20.450">
    <property type="entry name" value="EAL domain"/>
    <property type="match status" value="1"/>
</dbReference>
<organism evidence="4 5">
    <name type="scientific">Denitromonas halophila</name>
    <dbReference type="NCBI Taxonomy" id="1629404"/>
    <lineage>
        <taxon>Bacteria</taxon>
        <taxon>Pseudomonadati</taxon>
        <taxon>Pseudomonadota</taxon>
        <taxon>Betaproteobacteria</taxon>
        <taxon>Rhodocyclales</taxon>
        <taxon>Zoogloeaceae</taxon>
        <taxon>Denitromonas</taxon>
    </lineage>
</organism>
<dbReference type="PROSITE" id="PS50887">
    <property type="entry name" value="GGDEF"/>
    <property type="match status" value="1"/>
</dbReference>
<evidence type="ECO:0000259" key="1">
    <source>
        <dbReference type="PROSITE" id="PS50112"/>
    </source>
</evidence>
<dbReference type="Gene3D" id="3.30.70.270">
    <property type="match status" value="1"/>
</dbReference>
<dbReference type="AlphaFoldDB" id="A0A557SJF2"/>
<feature type="domain" description="GGDEF" evidence="3">
    <location>
        <begin position="598"/>
        <end position="731"/>
    </location>
</feature>
<dbReference type="PANTHER" id="PTHR44757:SF2">
    <property type="entry name" value="BIOFILM ARCHITECTURE MAINTENANCE PROTEIN MBAA"/>
    <property type="match status" value="1"/>
</dbReference>
<dbReference type="InterPro" id="IPR052155">
    <property type="entry name" value="Biofilm_reg_signaling"/>
</dbReference>
<dbReference type="Pfam" id="PF00990">
    <property type="entry name" value="GGDEF"/>
    <property type="match status" value="1"/>
</dbReference>
<dbReference type="InterPro" id="IPR000014">
    <property type="entry name" value="PAS"/>
</dbReference>
<feature type="domain" description="PAS" evidence="1">
    <location>
        <begin position="443"/>
        <end position="495"/>
    </location>
</feature>
<gene>
    <name evidence="4" type="ORF">FHP89_09605</name>
</gene>
<dbReference type="CDD" id="cd01949">
    <property type="entry name" value="GGDEF"/>
    <property type="match status" value="1"/>
</dbReference>
<dbReference type="InterPro" id="IPR000160">
    <property type="entry name" value="GGDEF_dom"/>
</dbReference>
<feature type="domain" description="EAL" evidence="2">
    <location>
        <begin position="741"/>
        <end position="992"/>
    </location>
</feature>
<dbReference type="InterPro" id="IPR043128">
    <property type="entry name" value="Rev_trsase/Diguanyl_cyclase"/>
</dbReference>
<evidence type="ECO:0000313" key="4">
    <source>
        <dbReference type="EMBL" id="TVO77544.1"/>
    </source>
</evidence>
<dbReference type="Pfam" id="PF08448">
    <property type="entry name" value="PAS_4"/>
    <property type="match status" value="1"/>
</dbReference>
<dbReference type="Proteomes" id="UP000318349">
    <property type="component" value="Unassembled WGS sequence"/>
</dbReference>